<dbReference type="GO" id="GO:0016151">
    <property type="term" value="F:nickel cation binding"/>
    <property type="evidence" value="ECO:0007669"/>
    <property type="project" value="InterPro"/>
</dbReference>
<feature type="region of interest" description="Disordered" evidence="4">
    <location>
        <begin position="28"/>
        <end position="47"/>
    </location>
</feature>
<evidence type="ECO:0008006" key="7">
    <source>
        <dbReference type="Google" id="ProtNLM"/>
    </source>
</evidence>
<dbReference type="InterPro" id="IPR002639">
    <property type="entry name" value="UreF"/>
</dbReference>
<keyword evidence="2" id="KW-0143">Chaperone</keyword>
<comment type="similarity">
    <text evidence="3">Belongs to the UreF family.</text>
</comment>
<dbReference type="AlphaFoldDB" id="A0AAF0DPB2"/>
<name>A0AAF0DPB2_9EURO</name>
<evidence type="ECO:0000256" key="4">
    <source>
        <dbReference type="SAM" id="MobiDB-lite"/>
    </source>
</evidence>
<organism evidence="5 6">
    <name type="scientific">Emydomyces testavorans</name>
    <dbReference type="NCBI Taxonomy" id="2070801"/>
    <lineage>
        <taxon>Eukaryota</taxon>
        <taxon>Fungi</taxon>
        <taxon>Dikarya</taxon>
        <taxon>Ascomycota</taxon>
        <taxon>Pezizomycotina</taxon>
        <taxon>Eurotiomycetes</taxon>
        <taxon>Eurotiomycetidae</taxon>
        <taxon>Onygenales</taxon>
        <taxon>Nannizziopsiaceae</taxon>
        <taxon>Emydomyces</taxon>
    </lineage>
</organism>
<evidence type="ECO:0000256" key="3">
    <source>
        <dbReference type="ARBA" id="ARBA00046339"/>
    </source>
</evidence>
<dbReference type="InterPro" id="IPR038277">
    <property type="entry name" value="UreF_sf"/>
</dbReference>
<accession>A0AAF0DPB2</accession>
<evidence type="ECO:0000256" key="2">
    <source>
        <dbReference type="ARBA" id="ARBA00023186"/>
    </source>
</evidence>
<gene>
    <name evidence="5" type="ORF">PRK78_007438</name>
</gene>
<dbReference type="Gene3D" id="1.10.4190.10">
    <property type="entry name" value="Urease accessory protein UreF"/>
    <property type="match status" value="1"/>
</dbReference>
<dbReference type="Pfam" id="PF01730">
    <property type="entry name" value="UreF"/>
    <property type="match status" value="1"/>
</dbReference>
<keyword evidence="6" id="KW-1185">Reference proteome</keyword>
<evidence type="ECO:0000256" key="1">
    <source>
        <dbReference type="ARBA" id="ARBA00022988"/>
    </source>
</evidence>
<reference evidence="5" key="1">
    <citation type="submission" date="2023-03" db="EMBL/GenBank/DDBJ databases">
        <title>Emydomyces testavorans Genome Sequence.</title>
        <authorList>
            <person name="Hoyer L."/>
        </authorList>
    </citation>
    <scope>NUCLEOTIDE SEQUENCE</scope>
    <source>
        <strain evidence="5">16-2883</strain>
    </source>
</reference>
<sequence>MAAETPREELENEIEDLKRQLQRAKSLLERRNDDSCQTKHKHNDFSSLSSSHSLFLLSDSALPLGSFAYSSGLESYILHNKPLQTHTNPIASFHNFLRLSLSSVAGTTLPYVLKAHRHPDQLEALDDELDASTLCSVARRASVAQGMALLIVWERSFRASYKSHHLQNGSNEDAGDIPLSRPQLAAAVLHSFSESIKQPSDEDDDDEALLNWHANGHLGPLWGVICVAMGVDLRQAAYLFMLNHTKAVSSAAVRASVMGPYHAQEILASRALQDMIVQSIEKEWDTEPEDAGQVVPVIDLWVGRHELLYSRIFNS</sequence>
<dbReference type="PANTHER" id="PTHR33620:SF1">
    <property type="entry name" value="UREASE ACCESSORY PROTEIN F"/>
    <property type="match status" value="1"/>
</dbReference>
<dbReference type="Proteomes" id="UP001219355">
    <property type="component" value="Chromosome 5"/>
</dbReference>
<protein>
    <recommendedName>
        <fullName evidence="7">Urease accessory protein UreF</fullName>
    </recommendedName>
</protein>
<dbReference type="EMBL" id="CP120631">
    <property type="protein sequence ID" value="WEW61938.1"/>
    <property type="molecule type" value="Genomic_DNA"/>
</dbReference>
<evidence type="ECO:0000313" key="6">
    <source>
        <dbReference type="Proteomes" id="UP001219355"/>
    </source>
</evidence>
<keyword evidence="1" id="KW-0996">Nickel insertion</keyword>
<dbReference type="PANTHER" id="PTHR33620">
    <property type="entry name" value="UREASE ACCESSORY PROTEIN F"/>
    <property type="match status" value="1"/>
</dbReference>
<feature type="compositionally biased region" description="Basic and acidic residues" evidence="4">
    <location>
        <begin position="28"/>
        <end position="37"/>
    </location>
</feature>
<dbReference type="HAMAP" id="MF_01385">
    <property type="entry name" value="UreF"/>
    <property type="match status" value="1"/>
</dbReference>
<proteinExistence type="inferred from homology"/>
<evidence type="ECO:0000313" key="5">
    <source>
        <dbReference type="EMBL" id="WEW61938.1"/>
    </source>
</evidence>